<dbReference type="InterPro" id="IPR000209">
    <property type="entry name" value="Peptidase_S8/S53_dom"/>
</dbReference>
<evidence type="ECO:0000256" key="1">
    <source>
        <dbReference type="PROSITE-ProRule" id="PRU01240"/>
    </source>
</evidence>
<feature type="active site" description="Charge relay system" evidence="1">
    <location>
        <position position="11"/>
    </location>
</feature>
<feature type="active site" description="Charge relay system" evidence="1">
    <location>
        <position position="47"/>
    </location>
</feature>
<dbReference type="Proteomes" id="UP000268230">
    <property type="component" value="Chromosome"/>
</dbReference>
<feature type="active site" description="Charge relay system" evidence="1">
    <location>
        <position position="179"/>
    </location>
</feature>
<keyword evidence="1" id="KW-0720">Serine protease</keyword>
<keyword evidence="1" id="KW-0378">Hydrolase</keyword>
<sequence>MTSELRVGLIDSGCSPGQAAMLLDARRFWLADGVLQEGEALPDALGHGSAVLERICAEAGAMPLLLAQVFDRQWSTSALQVAAALLWLVEQGAAVINLSLGLHQDRPVLRQACAEAQAAGVLLCASSPARGEPVYPASYPGVIRVTGDARCAPGEWSWLGTAQADFGAHVGTTGGAGASLACGAFSGLVAGVLRNRPELEHLALVHWLKHHAAFTGPERKGQADG</sequence>
<dbReference type="InterPro" id="IPR036852">
    <property type="entry name" value="Peptidase_S8/S53_dom_sf"/>
</dbReference>
<dbReference type="GO" id="GO:0006508">
    <property type="term" value="P:proteolysis"/>
    <property type="evidence" value="ECO:0007669"/>
    <property type="project" value="UniProtKB-KW"/>
</dbReference>
<dbReference type="SUPFAM" id="SSF52743">
    <property type="entry name" value="Subtilisin-like"/>
    <property type="match status" value="1"/>
</dbReference>
<proteinExistence type="inferred from homology"/>
<dbReference type="PROSITE" id="PS51892">
    <property type="entry name" value="SUBTILASE"/>
    <property type="match status" value="1"/>
</dbReference>
<dbReference type="EMBL" id="CP034338">
    <property type="protein sequence ID" value="AZL68870.1"/>
    <property type="molecule type" value="Genomic_DNA"/>
</dbReference>
<reference evidence="3 4" key="1">
    <citation type="submission" date="2018-12" db="EMBL/GenBank/DDBJ databases">
        <authorList>
            <person name="Li S."/>
            <person name="Yang R."/>
            <person name="Chen G."/>
            <person name="Zou L."/>
            <person name="Zhang C."/>
            <person name="Chen Y."/>
            <person name="Liu Z."/>
            <person name="Li Y."/>
            <person name="Yan Y."/>
            <person name="Huang M."/>
            <person name="Chen T."/>
        </authorList>
    </citation>
    <scope>NUCLEOTIDE SEQUENCE [LARGE SCALE GENOMIC DNA]</scope>
    <source>
        <strain evidence="3 4">1257</strain>
    </source>
</reference>
<protein>
    <submittedName>
        <fullName evidence="3">Peptidase S8 and S53 subtilisin kexin sedolisin</fullName>
    </submittedName>
</protein>
<comment type="similarity">
    <text evidence="1">Belongs to the peptidase S8 family.</text>
</comment>
<dbReference type="GO" id="GO:0004252">
    <property type="term" value="F:serine-type endopeptidase activity"/>
    <property type="evidence" value="ECO:0007669"/>
    <property type="project" value="UniProtKB-UniRule"/>
</dbReference>
<feature type="domain" description="Peptidase S8/S53" evidence="2">
    <location>
        <begin position="7"/>
        <end position="212"/>
    </location>
</feature>
<name>A0A3Q8U1T8_9PSED</name>
<dbReference type="OrthoDB" id="6087879at2"/>
<accession>A0A3Q8U1T8</accession>
<dbReference type="KEGG" id="pory:EJA05_14510"/>
<gene>
    <name evidence="3" type="ORF">EJA05_14510</name>
</gene>
<evidence type="ECO:0000313" key="3">
    <source>
        <dbReference type="EMBL" id="AZL68870.1"/>
    </source>
</evidence>
<evidence type="ECO:0000313" key="4">
    <source>
        <dbReference type="Proteomes" id="UP000268230"/>
    </source>
</evidence>
<keyword evidence="1" id="KW-0645">Protease</keyword>
<evidence type="ECO:0000259" key="2">
    <source>
        <dbReference type="Pfam" id="PF00082"/>
    </source>
</evidence>
<dbReference type="AlphaFoldDB" id="A0A3Q8U1T8"/>
<organism evidence="3 4">
    <name type="scientific">Pseudomonas entomophila</name>
    <dbReference type="NCBI Taxonomy" id="312306"/>
    <lineage>
        <taxon>Bacteria</taxon>
        <taxon>Pseudomonadati</taxon>
        <taxon>Pseudomonadota</taxon>
        <taxon>Gammaproteobacteria</taxon>
        <taxon>Pseudomonadales</taxon>
        <taxon>Pseudomonadaceae</taxon>
        <taxon>Pseudomonas</taxon>
    </lineage>
</organism>
<dbReference type="Gene3D" id="3.40.50.200">
    <property type="entry name" value="Peptidase S8/S53 domain"/>
    <property type="match status" value="1"/>
</dbReference>
<dbReference type="Pfam" id="PF00082">
    <property type="entry name" value="Peptidase_S8"/>
    <property type="match status" value="1"/>
</dbReference>